<dbReference type="AlphaFoldDB" id="A0A259TV04"/>
<feature type="domain" description="GWxTD" evidence="2">
    <location>
        <begin position="300"/>
        <end position="396"/>
    </location>
</feature>
<dbReference type="NCBIfam" id="TIGR04514">
    <property type="entry name" value="GWxTD_dom"/>
    <property type="match status" value="1"/>
</dbReference>
<feature type="chain" id="PRO_5013260588" description="GWxTD domain-containing protein" evidence="1">
    <location>
        <begin position="25"/>
        <end position="440"/>
    </location>
</feature>
<feature type="signal peptide" evidence="1">
    <location>
        <begin position="1"/>
        <end position="24"/>
    </location>
</feature>
<dbReference type="InterPro" id="IPR030959">
    <property type="entry name" value="GWxTD_dom"/>
</dbReference>
<evidence type="ECO:0000256" key="1">
    <source>
        <dbReference type="SAM" id="SignalP"/>
    </source>
</evidence>
<dbReference type="EMBL" id="MQWB01000001">
    <property type="protein sequence ID" value="OZC01599.1"/>
    <property type="molecule type" value="Genomic_DNA"/>
</dbReference>
<dbReference type="Proteomes" id="UP000216446">
    <property type="component" value="Unassembled WGS sequence"/>
</dbReference>
<evidence type="ECO:0000259" key="2">
    <source>
        <dbReference type="Pfam" id="PF20094"/>
    </source>
</evidence>
<dbReference type="RefSeq" id="WP_094545219.1">
    <property type="nucleotide sequence ID" value="NZ_MQWB01000001.1"/>
</dbReference>
<protein>
    <recommendedName>
        <fullName evidence="2">GWxTD domain-containing protein</fullName>
    </recommendedName>
</protein>
<keyword evidence="4" id="KW-1185">Reference proteome</keyword>
<sequence>MRARYSLSLLGAMLVCLLAAPAWSQATYEPAFDAEVVVTRDDDGKATLDVYADIPYQNLRFLARSVGFEASYVVTAEIKRLSDDGTLAGLVTSRTWTRDVTVASYDETLGEGSDRSVQGVGVEPGKYVVELTLEDGASGRVFAQEIGTAVREMSGPIAMSDPVLLDAYDASGRFEPNLGGSISTEQEAFTVYYELFAKEPSALQVTYAVTDRSRQRERPSFVALLGLAPRQREDVGVPVLVSEPLDAPAGRTPAAFRVETENLKVGDYTLTIRLEDSFGILVAEAERQFSVRWMGLDAQIADLDNAITQLRYVAKDRELRALRNAPTFEEKVKLFQEFWSRRDPTPATSRNEQMEEYYYRVAYANERYGRMRDSGWTTDRGEVYIRFGEPDHVDDKPFNYGTQPYQIWSYFRHGRQFIFVDEGVGDYQLLVPIWDERTRL</sequence>
<comment type="caution">
    <text evidence="3">The sequence shown here is derived from an EMBL/GenBank/DDBJ whole genome shotgun (WGS) entry which is preliminary data.</text>
</comment>
<dbReference type="Pfam" id="PF20094">
    <property type="entry name" value="GWxTD_dom"/>
    <property type="match status" value="1"/>
</dbReference>
<keyword evidence="1" id="KW-0732">Signal</keyword>
<proteinExistence type="predicted"/>
<gene>
    <name evidence="3" type="ORF">BSZ36_00530</name>
</gene>
<dbReference type="InParanoid" id="A0A259TV04"/>
<organism evidence="3 4">
    <name type="scientific">Rubricoccus marinus</name>
    <dbReference type="NCBI Taxonomy" id="716817"/>
    <lineage>
        <taxon>Bacteria</taxon>
        <taxon>Pseudomonadati</taxon>
        <taxon>Rhodothermota</taxon>
        <taxon>Rhodothermia</taxon>
        <taxon>Rhodothermales</taxon>
        <taxon>Rubricoccaceae</taxon>
        <taxon>Rubricoccus</taxon>
    </lineage>
</organism>
<evidence type="ECO:0000313" key="4">
    <source>
        <dbReference type="Proteomes" id="UP000216446"/>
    </source>
</evidence>
<evidence type="ECO:0000313" key="3">
    <source>
        <dbReference type="EMBL" id="OZC01599.1"/>
    </source>
</evidence>
<reference evidence="3 4" key="1">
    <citation type="submission" date="2016-11" db="EMBL/GenBank/DDBJ databases">
        <title>Study of marine rhodopsin-containing bacteria.</title>
        <authorList>
            <person name="Yoshizawa S."/>
            <person name="Kumagai Y."/>
            <person name="Kogure K."/>
        </authorList>
    </citation>
    <scope>NUCLEOTIDE SEQUENCE [LARGE SCALE GENOMIC DNA]</scope>
    <source>
        <strain evidence="3 4">SG-29</strain>
    </source>
</reference>
<name>A0A259TV04_9BACT</name>
<accession>A0A259TV04</accession>
<dbReference type="OrthoDB" id="9814412at2"/>